<dbReference type="PROSITE" id="PS51273">
    <property type="entry name" value="GATASE_TYPE_1"/>
    <property type="match status" value="1"/>
</dbReference>
<dbReference type="PANTHER" id="PTHR42695:SF5">
    <property type="entry name" value="GLUTAMINE AMIDOTRANSFERASE YLR126C-RELATED"/>
    <property type="match status" value="1"/>
</dbReference>
<accession>A0A382EBR1</accession>
<gene>
    <name evidence="2" type="ORF">METZ01_LOCUS200348</name>
</gene>
<evidence type="ECO:0000259" key="1">
    <source>
        <dbReference type="Pfam" id="PF00117"/>
    </source>
</evidence>
<dbReference type="InterPro" id="IPR017926">
    <property type="entry name" value="GATASE"/>
</dbReference>
<dbReference type="InterPro" id="IPR044992">
    <property type="entry name" value="ChyE-like"/>
</dbReference>
<evidence type="ECO:0000313" key="2">
    <source>
        <dbReference type="EMBL" id="SVB47494.1"/>
    </source>
</evidence>
<organism evidence="2">
    <name type="scientific">marine metagenome</name>
    <dbReference type="NCBI Taxonomy" id="408172"/>
    <lineage>
        <taxon>unclassified sequences</taxon>
        <taxon>metagenomes</taxon>
        <taxon>ecological metagenomes</taxon>
    </lineage>
</organism>
<dbReference type="SUPFAM" id="SSF52317">
    <property type="entry name" value="Class I glutamine amidotransferase-like"/>
    <property type="match status" value="1"/>
</dbReference>
<sequence>MTLESIIVFQHVSVEHPGIFRNFFDDDGIRLHTVELDKGEKIPELKEFDALWVMGGPMDVWEEDKYPWLVKEMALIRTAIDELNMPFMGICLGHQLLAHAFGAEVGPGKKSEVGVMPVRKTATGKKSPFFCDLPDTMDTLQWHSAEVKTIPEGFQVLAESDQCAIQSLSYGNKVFSAQYHQEITKTTVEEWNKIPEYKASLEKSLGKNAVDKLEKDVLEHINGFNIAAKLLYRNWKSTVLND</sequence>
<name>A0A382EBR1_9ZZZZ</name>
<protein>
    <recommendedName>
        <fullName evidence="1">Glutamine amidotransferase domain-containing protein</fullName>
    </recommendedName>
</protein>
<dbReference type="EMBL" id="UINC01043444">
    <property type="protein sequence ID" value="SVB47494.1"/>
    <property type="molecule type" value="Genomic_DNA"/>
</dbReference>
<dbReference type="InterPro" id="IPR029062">
    <property type="entry name" value="Class_I_gatase-like"/>
</dbReference>
<dbReference type="Pfam" id="PF00117">
    <property type="entry name" value="GATase"/>
    <property type="match status" value="1"/>
</dbReference>
<dbReference type="PANTHER" id="PTHR42695">
    <property type="entry name" value="GLUTAMINE AMIDOTRANSFERASE YLR126C-RELATED"/>
    <property type="match status" value="1"/>
</dbReference>
<feature type="domain" description="Glutamine amidotransferase" evidence="1">
    <location>
        <begin position="31"/>
        <end position="187"/>
    </location>
</feature>
<dbReference type="AlphaFoldDB" id="A0A382EBR1"/>
<dbReference type="CDD" id="cd01741">
    <property type="entry name" value="GATase1_1"/>
    <property type="match status" value="1"/>
</dbReference>
<dbReference type="Gene3D" id="3.40.50.880">
    <property type="match status" value="1"/>
</dbReference>
<proteinExistence type="predicted"/>
<dbReference type="GO" id="GO:0005829">
    <property type="term" value="C:cytosol"/>
    <property type="evidence" value="ECO:0007669"/>
    <property type="project" value="TreeGrafter"/>
</dbReference>
<reference evidence="2" key="1">
    <citation type="submission" date="2018-05" db="EMBL/GenBank/DDBJ databases">
        <authorList>
            <person name="Lanie J.A."/>
            <person name="Ng W.-L."/>
            <person name="Kazmierczak K.M."/>
            <person name="Andrzejewski T.M."/>
            <person name="Davidsen T.M."/>
            <person name="Wayne K.J."/>
            <person name="Tettelin H."/>
            <person name="Glass J.I."/>
            <person name="Rusch D."/>
            <person name="Podicherti R."/>
            <person name="Tsui H.-C.T."/>
            <person name="Winkler M.E."/>
        </authorList>
    </citation>
    <scope>NUCLEOTIDE SEQUENCE</scope>
</reference>